<evidence type="ECO:0000313" key="3">
    <source>
        <dbReference type="EMBL" id="RGL09863.1"/>
    </source>
</evidence>
<dbReference type="Proteomes" id="UP000260943">
    <property type="component" value="Unassembled WGS sequence"/>
</dbReference>
<proteinExistence type="predicted"/>
<sequence>MSTSSDSIEAARTDYGLPGNDLNPKTPTAEQLKTIPLIVRVYGALCALDGIISLPLMGAYFGIMVYRLVIGQEDVLMGTDLTLTVSMTVIGSILAFVASVALILFGWTLIKSYRRDAGRWAYALIVMTIGQILIDVMLQGIGVHLIRPAIQLAILTALSATIDPTLHEERDLQRRLRDLEDREAAEKGMLGRDLTGGGYIKLNFFNLFWVFMVCCVLGLIIEIIFHMVWVDPGVYQDRAGLLFGPFSPIYGFGAVLLTVALNRFYKKNFLIIFLVSAVIGGVFEAAVSWWMQTSFGAIAWSYSYELLPGIPDPMAIFFHGRTSTPFMIMWGILGLFWIKLCLPRLLKVINLIPWKMRYSLTTVVTVLMLVNGVMTLQSLDCWFCRESGLAPSSPVEEFYAQHFDNEYMAHRFQTMTIHPDSSSRVDSPVPQDAQ</sequence>
<dbReference type="AlphaFoldDB" id="A0A3E4QSJ8"/>
<feature type="transmembrane region" description="Helical" evidence="2">
    <location>
        <begin position="207"/>
        <end position="229"/>
    </location>
</feature>
<protein>
    <recommendedName>
        <fullName evidence="5">ABC transporter permease</fullName>
    </recommendedName>
</protein>
<reference evidence="3 4" key="1">
    <citation type="submission" date="2018-08" db="EMBL/GenBank/DDBJ databases">
        <title>A genome reference for cultivated species of the human gut microbiota.</title>
        <authorList>
            <person name="Zou Y."/>
            <person name="Xue W."/>
            <person name="Luo G."/>
        </authorList>
    </citation>
    <scope>NUCLEOTIDE SEQUENCE [LARGE SCALE GENOMIC DNA]</scope>
    <source>
        <strain evidence="3 4">TF08-14</strain>
    </source>
</reference>
<keyword evidence="2" id="KW-0472">Membrane</keyword>
<name>A0A3E4QSJ8_9ACTN</name>
<evidence type="ECO:0000256" key="1">
    <source>
        <dbReference type="SAM" id="MobiDB-lite"/>
    </source>
</evidence>
<feature type="transmembrane region" description="Helical" evidence="2">
    <location>
        <begin position="269"/>
        <end position="291"/>
    </location>
</feature>
<keyword evidence="2" id="KW-0812">Transmembrane</keyword>
<feature type="transmembrane region" description="Helical" evidence="2">
    <location>
        <begin position="83"/>
        <end position="110"/>
    </location>
</feature>
<dbReference type="RefSeq" id="WP_117679706.1">
    <property type="nucleotide sequence ID" value="NZ_CAJJKC010000006.1"/>
</dbReference>
<evidence type="ECO:0008006" key="5">
    <source>
        <dbReference type="Google" id="ProtNLM"/>
    </source>
</evidence>
<organism evidence="3 4">
    <name type="scientific">Collinsella tanakaei</name>
    <dbReference type="NCBI Taxonomy" id="626935"/>
    <lineage>
        <taxon>Bacteria</taxon>
        <taxon>Bacillati</taxon>
        <taxon>Actinomycetota</taxon>
        <taxon>Coriobacteriia</taxon>
        <taxon>Coriobacteriales</taxon>
        <taxon>Coriobacteriaceae</taxon>
        <taxon>Collinsella</taxon>
    </lineage>
</organism>
<evidence type="ECO:0000313" key="4">
    <source>
        <dbReference type="Proteomes" id="UP000260943"/>
    </source>
</evidence>
<dbReference type="Pfam" id="PF06541">
    <property type="entry name" value="ABC_trans_CmpB"/>
    <property type="match status" value="1"/>
</dbReference>
<feature type="transmembrane region" description="Helical" evidence="2">
    <location>
        <begin position="41"/>
        <end position="63"/>
    </location>
</feature>
<keyword evidence="2" id="KW-1133">Transmembrane helix</keyword>
<dbReference type="InterPro" id="IPR010540">
    <property type="entry name" value="CmpB_TMEM229"/>
</dbReference>
<comment type="caution">
    <text evidence="3">The sequence shown here is derived from an EMBL/GenBank/DDBJ whole genome shotgun (WGS) entry which is preliminary data.</text>
</comment>
<feature type="transmembrane region" description="Helical" evidence="2">
    <location>
        <begin position="122"/>
        <end position="142"/>
    </location>
</feature>
<feature type="transmembrane region" description="Helical" evidence="2">
    <location>
        <begin position="241"/>
        <end position="262"/>
    </location>
</feature>
<feature type="region of interest" description="Disordered" evidence="1">
    <location>
        <begin position="1"/>
        <end position="24"/>
    </location>
</feature>
<evidence type="ECO:0000256" key="2">
    <source>
        <dbReference type="SAM" id="Phobius"/>
    </source>
</evidence>
<accession>A0A3E4QSJ8</accession>
<feature type="transmembrane region" description="Helical" evidence="2">
    <location>
        <begin position="327"/>
        <end position="346"/>
    </location>
</feature>
<gene>
    <name evidence="3" type="ORF">DXC81_06505</name>
</gene>
<dbReference type="EMBL" id="QSRJ01000007">
    <property type="protein sequence ID" value="RGL09863.1"/>
    <property type="molecule type" value="Genomic_DNA"/>
</dbReference>